<dbReference type="PANTHER" id="PTHR37540">
    <property type="entry name" value="TRANSCRIPTION FACTOR (ACR-2), PUTATIVE-RELATED-RELATED"/>
    <property type="match status" value="1"/>
</dbReference>
<dbReference type="PANTHER" id="PTHR37540:SF9">
    <property type="entry name" value="ZN(2)-C6 FUNGAL-TYPE DOMAIN-CONTAINING PROTEIN"/>
    <property type="match status" value="1"/>
</dbReference>
<dbReference type="EMBL" id="QJNS01000360">
    <property type="protein sequence ID" value="RYO78812.1"/>
    <property type="molecule type" value="Genomic_DNA"/>
</dbReference>
<evidence type="ECO:0008006" key="3">
    <source>
        <dbReference type="Google" id="ProtNLM"/>
    </source>
</evidence>
<organism evidence="1 2">
    <name type="scientific">Monosporascus cannonballus</name>
    <dbReference type="NCBI Taxonomy" id="155416"/>
    <lineage>
        <taxon>Eukaryota</taxon>
        <taxon>Fungi</taxon>
        <taxon>Dikarya</taxon>
        <taxon>Ascomycota</taxon>
        <taxon>Pezizomycotina</taxon>
        <taxon>Sordariomycetes</taxon>
        <taxon>Xylariomycetidae</taxon>
        <taxon>Xylariales</taxon>
        <taxon>Xylariales incertae sedis</taxon>
        <taxon>Monosporascus</taxon>
    </lineage>
</organism>
<reference evidence="1 2" key="1">
    <citation type="submission" date="2018-06" db="EMBL/GenBank/DDBJ databases">
        <title>Complete Genomes of Monosporascus.</title>
        <authorList>
            <person name="Robinson A.J."/>
            <person name="Natvig D.O."/>
        </authorList>
    </citation>
    <scope>NUCLEOTIDE SEQUENCE [LARGE SCALE GENOMIC DNA]</scope>
    <source>
        <strain evidence="1 2">CBS 609.92</strain>
    </source>
</reference>
<evidence type="ECO:0000313" key="2">
    <source>
        <dbReference type="Proteomes" id="UP000294003"/>
    </source>
</evidence>
<keyword evidence="2" id="KW-1185">Reference proteome</keyword>
<protein>
    <recommendedName>
        <fullName evidence="3">Reverse transcriptase domain-containing protein</fullName>
    </recommendedName>
</protein>
<proteinExistence type="predicted"/>
<name>A0ABY0GVZ8_9PEZI</name>
<accession>A0ABY0GVZ8</accession>
<dbReference type="Proteomes" id="UP000294003">
    <property type="component" value="Unassembled WGS sequence"/>
</dbReference>
<comment type="caution">
    <text evidence="1">The sequence shown here is derived from an EMBL/GenBank/DDBJ whole genome shotgun (WGS) entry which is preliminary data.</text>
</comment>
<evidence type="ECO:0000313" key="1">
    <source>
        <dbReference type="EMBL" id="RYO78812.1"/>
    </source>
</evidence>
<gene>
    <name evidence="1" type="ORF">DL762_008491</name>
</gene>
<sequence>MDKTFHFVDGIRGDRASRRQMRRFVMKGKNAGKTFHRPSRLELARHQQNTSRALVRISGDAGKGVLASPTAIERVLGNVFLTLSLPVEFSPHSLKVINEFFAHVADRLYPTQLGISLDKAKSTWMPMMFADEDSLRRMVELRGGLDKLEGNLPLLVKICKTDISYVLQYGGPTAFFRNRMPELRKGWVTKGLRLDSTSAASSIPYDGLDPYLQEILLDVIGISSLFNGVEPRTLDLLTFQEMNLSICFRLIRFRPLGYAGQMSGIQAAYHTGLTIFMVTLFLHSSRQRRIQDYELVSMSLREVLDNRLDELDDGLVLWLMILGGIWTMGDVDGDWLLPKISSGARRLGLKTWDDARDIICEFPWINTLHEQPGRAVWRRVNHEV</sequence>